<sequence length="495" mass="55316">MAEHDNITGQPIEASNIPTSSNTPLRYFQLSTIDQTAMRSTIRFLLCFQTPPGVTSEEITHTLKTALYATTLQMPYLAGRIRALDERNRICIVYEDKDIVPCLVVDKRNSMPSYEELKAQKFPPSALDENNLYLLPYYVEPTEGQNIFAVQANLLNGGLLLGISLNHSVADGAGFGLILKALAKNLKLVNPAPTAPSPSSHDINVDFTEAEPTFRAGIFPEMAPETMESRDYSGFNGVSLRSTTAKVAEGAHKSIPCTWRLFLLPTSSLQRLKQKIMSMIDGLNQSLGGVDFVSSNDVLGALIWQCITRARSYRLNDNEFTQMVIPVDCREKLTQRLPKGPYAGNVALCSMTKLPIDNVKHLQLSELAMPIRRSILALDETFILGLVARINAHDGNVQDFGPKIDFNHGNDIVFNSWRQIPVYDLDFGHNLGKVDWFRTPAREVDGSIKILPTRKKQNSGEGVECWELLVELEERAMENLLKDELRMEYVSEVLQ</sequence>
<keyword evidence="1" id="KW-0808">Transferase</keyword>
<accession>A0A2V1DRH0</accession>
<evidence type="ECO:0000313" key="2">
    <source>
        <dbReference type="EMBL" id="PVI00576.1"/>
    </source>
</evidence>
<reference evidence="2 3" key="1">
    <citation type="journal article" date="2018" name="Sci. Rep.">
        <title>Comparative genomics provides insights into the lifestyle and reveals functional heterogeneity of dark septate endophytic fungi.</title>
        <authorList>
            <person name="Knapp D.G."/>
            <person name="Nemeth J.B."/>
            <person name="Barry K."/>
            <person name="Hainaut M."/>
            <person name="Henrissat B."/>
            <person name="Johnson J."/>
            <person name="Kuo A."/>
            <person name="Lim J.H.P."/>
            <person name="Lipzen A."/>
            <person name="Nolan M."/>
            <person name="Ohm R.A."/>
            <person name="Tamas L."/>
            <person name="Grigoriev I.V."/>
            <person name="Spatafora J.W."/>
            <person name="Nagy L.G."/>
            <person name="Kovacs G.M."/>
        </authorList>
    </citation>
    <scope>NUCLEOTIDE SEQUENCE [LARGE SCALE GENOMIC DNA]</scope>
    <source>
        <strain evidence="2 3">DSE2036</strain>
    </source>
</reference>
<dbReference type="EMBL" id="KZ805371">
    <property type="protein sequence ID" value="PVI00576.1"/>
    <property type="molecule type" value="Genomic_DNA"/>
</dbReference>
<dbReference type="OrthoDB" id="1862401at2759"/>
<dbReference type="Gene3D" id="3.30.559.10">
    <property type="entry name" value="Chloramphenicol acetyltransferase-like domain"/>
    <property type="match status" value="2"/>
</dbReference>
<protein>
    <recommendedName>
        <fullName evidence="4">Trichothecene 3-O-acetyltransferase</fullName>
    </recommendedName>
</protein>
<name>A0A2V1DRH0_9PLEO</name>
<gene>
    <name evidence="2" type="ORF">DM02DRAFT_708094</name>
</gene>
<keyword evidence="3" id="KW-1185">Reference proteome</keyword>
<evidence type="ECO:0008006" key="4">
    <source>
        <dbReference type="Google" id="ProtNLM"/>
    </source>
</evidence>
<evidence type="ECO:0000256" key="1">
    <source>
        <dbReference type="ARBA" id="ARBA00022679"/>
    </source>
</evidence>
<dbReference type="PANTHER" id="PTHR31896">
    <property type="entry name" value="FAMILY REGULATORY PROTEIN, PUTATIVE (AFU_ORTHOLOGUE AFUA_3G14730)-RELATED"/>
    <property type="match status" value="1"/>
</dbReference>
<evidence type="ECO:0000313" key="3">
    <source>
        <dbReference type="Proteomes" id="UP000244855"/>
    </source>
</evidence>
<dbReference type="Proteomes" id="UP000244855">
    <property type="component" value="Unassembled WGS sequence"/>
</dbReference>
<dbReference type="PANTHER" id="PTHR31896:SF64">
    <property type="entry name" value="TRICHOTHECENE 3-O-ACETYLTRANSFERASE"/>
    <property type="match status" value="1"/>
</dbReference>
<dbReference type="InterPro" id="IPR023213">
    <property type="entry name" value="CAT-like_dom_sf"/>
</dbReference>
<proteinExistence type="predicted"/>
<dbReference type="AlphaFoldDB" id="A0A2V1DRH0"/>
<dbReference type="Pfam" id="PF02458">
    <property type="entry name" value="Transferase"/>
    <property type="match status" value="1"/>
</dbReference>
<dbReference type="STRING" id="97972.A0A2V1DRH0"/>
<dbReference type="GO" id="GO:0016740">
    <property type="term" value="F:transferase activity"/>
    <property type="evidence" value="ECO:0007669"/>
    <property type="project" value="UniProtKB-KW"/>
</dbReference>
<dbReference type="InterPro" id="IPR051283">
    <property type="entry name" value="Sec_Metabolite_Acyltrans"/>
</dbReference>
<organism evidence="2 3">
    <name type="scientific">Periconia macrospinosa</name>
    <dbReference type="NCBI Taxonomy" id="97972"/>
    <lineage>
        <taxon>Eukaryota</taxon>
        <taxon>Fungi</taxon>
        <taxon>Dikarya</taxon>
        <taxon>Ascomycota</taxon>
        <taxon>Pezizomycotina</taxon>
        <taxon>Dothideomycetes</taxon>
        <taxon>Pleosporomycetidae</taxon>
        <taxon>Pleosporales</taxon>
        <taxon>Massarineae</taxon>
        <taxon>Periconiaceae</taxon>
        <taxon>Periconia</taxon>
    </lineage>
</organism>